<proteinExistence type="inferred from homology"/>
<dbReference type="PANTHER" id="PTHR13683">
    <property type="entry name" value="ASPARTYL PROTEASES"/>
    <property type="match status" value="1"/>
</dbReference>
<dbReference type="CDD" id="cd05471">
    <property type="entry name" value="pepsin_like"/>
    <property type="match status" value="1"/>
</dbReference>
<feature type="active site" evidence="12">
    <location>
        <position position="331"/>
    </location>
</feature>
<dbReference type="PRINTS" id="PR00792">
    <property type="entry name" value="PEPSIN"/>
</dbReference>
<accession>A0AAV1X880</accession>
<feature type="domain" description="Peptidase A1" evidence="16">
    <location>
        <begin position="103"/>
        <end position="452"/>
    </location>
</feature>
<dbReference type="PROSITE" id="PS00141">
    <property type="entry name" value="ASP_PROTEASE"/>
    <property type="match status" value="1"/>
</dbReference>
<evidence type="ECO:0000313" key="17">
    <source>
        <dbReference type="EMBL" id="CAL0317884.1"/>
    </source>
</evidence>
<evidence type="ECO:0000256" key="3">
    <source>
        <dbReference type="ARBA" id="ARBA00022475"/>
    </source>
</evidence>
<dbReference type="InterPro" id="IPR032861">
    <property type="entry name" value="TAXi_N"/>
</dbReference>
<evidence type="ECO:0000256" key="2">
    <source>
        <dbReference type="ARBA" id="ARBA00007447"/>
    </source>
</evidence>
<keyword evidence="18" id="KW-1185">Reference proteome</keyword>
<dbReference type="Pfam" id="PF14543">
    <property type="entry name" value="TAXi_N"/>
    <property type="match status" value="1"/>
</dbReference>
<sequence length="540" mass="59627">MAINFFIFLLLANVLAFDGVDSVTFSSKLIHRFSDEAKAHLASKGDSVWVHSWPKRNSSEYLRLLLSSDMTRQRMRLVSQYDSLYPSEGSNTFSFGDALSWLHYTWIDIGTPNVSFLVALDTGSDLLWVPCDCIECASLSAVHYNVLDKDLNEYSPSLSSTSRHLPCSHQLCDSNSDCKGPKDPCPYGVQYASANTSTSGFLIEDRLNLVPGGRNTTQSSVQASIILGCGRKQSGSYLHEAAPDGVLGLGPRSISVPSLLAKAGLIPNSFSICLTKNDSGRILFGDKGHVNQRSTPFLPVDGKFFKYIVGVESICVRSICLKQTGFQTLIDTGTSFTYLPSEVYKKVVAEFDKHVNATRISDEQNQWEYCYKASSHELNNLPQIKFTFSKNQTFLIQNPLLTSPVSQLLEQEYTAFCLTLAQTDEDYGTIGQDFLKGYRMVFDRENLQFGWSSSNCTGEDIMGDRSNFTSQSHGGSSNILPTNQQQTIPNTSTIPPAIAGKASSKPSITTTSRFTPLHLLSSLSLTCHLFLMAIWLKPIN</sequence>
<dbReference type="GO" id="GO:0006508">
    <property type="term" value="P:proteolysis"/>
    <property type="evidence" value="ECO:0007669"/>
    <property type="project" value="UniProtKB-KW"/>
</dbReference>
<comment type="similarity">
    <text evidence="2 13">Belongs to the peptidase A1 family.</text>
</comment>
<comment type="caution">
    <text evidence="17">The sequence shown here is derived from an EMBL/GenBank/DDBJ whole genome shotgun (WGS) entry which is preliminary data.</text>
</comment>
<dbReference type="InterPro" id="IPR001969">
    <property type="entry name" value="Aspartic_peptidase_AS"/>
</dbReference>
<evidence type="ECO:0000259" key="16">
    <source>
        <dbReference type="PROSITE" id="PS51767"/>
    </source>
</evidence>
<evidence type="ECO:0000256" key="1">
    <source>
        <dbReference type="ARBA" id="ARBA00004609"/>
    </source>
</evidence>
<dbReference type="EMBL" id="CAXHTB010000013">
    <property type="protein sequence ID" value="CAL0317884.1"/>
    <property type="molecule type" value="Genomic_DNA"/>
</dbReference>
<protein>
    <recommendedName>
        <fullName evidence="16">Peptidase A1 domain-containing protein</fullName>
    </recommendedName>
</protein>
<dbReference type="AlphaFoldDB" id="A0AAV1X880"/>
<dbReference type="InterPro" id="IPR021109">
    <property type="entry name" value="Peptidase_aspartic_dom_sf"/>
</dbReference>
<evidence type="ECO:0000256" key="14">
    <source>
        <dbReference type="SAM" id="MobiDB-lite"/>
    </source>
</evidence>
<reference evidence="17 18" key="1">
    <citation type="submission" date="2024-03" db="EMBL/GenBank/DDBJ databases">
        <authorList>
            <person name="Martinez-Hernandez J."/>
        </authorList>
    </citation>
    <scope>NUCLEOTIDE SEQUENCE [LARGE SCALE GENOMIC DNA]</scope>
</reference>
<evidence type="ECO:0000256" key="15">
    <source>
        <dbReference type="SAM" id="SignalP"/>
    </source>
</evidence>
<feature type="chain" id="PRO_5043886572" description="Peptidase A1 domain-containing protein" evidence="15">
    <location>
        <begin position="17"/>
        <end position="540"/>
    </location>
</feature>
<dbReference type="InterPro" id="IPR034164">
    <property type="entry name" value="Pepsin-like_dom"/>
</dbReference>
<keyword evidence="4" id="KW-0336">GPI-anchor</keyword>
<dbReference type="Pfam" id="PF14541">
    <property type="entry name" value="TAXi_C"/>
    <property type="match status" value="1"/>
</dbReference>
<keyword evidence="8 13" id="KW-0378">Hydrolase</keyword>
<keyword evidence="9" id="KW-0472">Membrane</keyword>
<keyword evidence="6 15" id="KW-0732">Signal</keyword>
<dbReference type="GO" id="GO:0005886">
    <property type="term" value="C:plasma membrane"/>
    <property type="evidence" value="ECO:0007669"/>
    <property type="project" value="UniProtKB-SubCell"/>
</dbReference>
<evidence type="ECO:0000256" key="8">
    <source>
        <dbReference type="ARBA" id="ARBA00022801"/>
    </source>
</evidence>
<evidence type="ECO:0000256" key="6">
    <source>
        <dbReference type="ARBA" id="ARBA00022729"/>
    </source>
</evidence>
<dbReference type="InterPro" id="IPR001461">
    <property type="entry name" value="Aspartic_peptidase_A1"/>
</dbReference>
<dbReference type="SUPFAM" id="SSF50630">
    <property type="entry name" value="Acid proteases"/>
    <property type="match status" value="1"/>
</dbReference>
<dbReference type="FunFam" id="2.40.70.10:FF:000012">
    <property type="entry name" value="Aspartyl protease family protein 1"/>
    <property type="match status" value="1"/>
</dbReference>
<dbReference type="GO" id="GO:0098552">
    <property type="term" value="C:side of membrane"/>
    <property type="evidence" value="ECO:0007669"/>
    <property type="project" value="UniProtKB-KW"/>
</dbReference>
<evidence type="ECO:0000256" key="9">
    <source>
        <dbReference type="ARBA" id="ARBA00023136"/>
    </source>
</evidence>
<dbReference type="Proteomes" id="UP001497480">
    <property type="component" value="Unassembled WGS sequence"/>
</dbReference>
<gene>
    <name evidence="17" type="ORF">LLUT_LOCUS18944</name>
</gene>
<evidence type="ECO:0000313" key="18">
    <source>
        <dbReference type="Proteomes" id="UP001497480"/>
    </source>
</evidence>
<keyword evidence="7 13" id="KW-0064">Aspartyl protease</keyword>
<evidence type="ECO:0000256" key="12">
    <source>
        <dbReference type="PIRSR" id="PIRSR601461-1"/>
    </source>
</evidence>
<evidence type="ECO:0000256" key="4">
    <source>
        <dbReference type="ARBA" id="ARBA00022622"/>
    </source>
</evidence>
<organism evidence="17 18">
    <name type="scientific">Lupinus luteus</name>
    <name type="common">European yellow lupine</name>
    <dbReference type="NCBI Taxonomy" id="3873"/>
    <lineage>
        <taxon>Eukaryota</taxon>
        <taxon>Viridiplantae</taxon>
        <taxon>Streptophyta</taxon>
        <taxon>Embryophyta</taxon>
        <taxon>Tracheophyta</taxon>
        <taxon>Spermatophyta</taxon>
        <taxon>Magnoliopsida</taxon>
        <taxon>eudicotyledons</taxon>
        <taxon>Gunneridae</taxon>
        <taxon>Pentapetalae</taxon>
        <taxon>rosids</taxon>
        <taxon>fabids</taxon>
        <taxon>Fabales</taxon>
        <taxon>Fabaceae</taxon>
        <taxon>Papilionoideae</taxon>
        <taxon>50 kb inversion clade</taxon>
        <taxon>genistoids sensu lato</taxon>
        <taxon>core genistoids</taxon>
        <taxon>Genisteae</taxon>
        <taxon>Lupinus</taxon>
    </lineage>
</organism>
<dbReference type="GO" id="GO:0004190">
    <property type="term" value="F:aspartic-type endopeptidase activity"/>
    <property type="evidence" value="ECO:0007669"/>
    <property type="project" value="UniProtKB-KW"/>
</dbReference>
<evidence type="ECO:0000256" key="11">
    <source>
        <dbReference type="ARBA" id="ARBA00023288"/>
    </source>
</evidence>
<name>A0AAV1X880_LUPLU</name>
<dbReference type="FunFam" id="2.40.70.10:FF:000014">
    <property type="entry name" value="Aspartyl protease family protein 1"/>
    <property type="match status" value="1"/>
</dbReference>
<evidence type="ECO:0000256" key="10">
    <source>
        <dbReference type="ARBA" id="ARBA00023180"/>
    </source>
</evidence>
<evidence type="ECO:0000256" key="7">
    <source>
        <dbReference type="ARBA" id="ARBA00022750"/>
    </source>
</evidence>
<dbReference type="Gene3D" id="2.40.70.10">
    <property type="entry name" value="Acid Proteases"/>
    <property type="match status" value="2"/>
</dbReference>
<dbReference type="InterPro" id="IPR032799">
    <property type="entry name" value="TAXi_C"/>
</dbReference>
<feature type="active site" evidence="12">
    <location>
        <position position="121"/>
    </location>
</feature>
<dbReference type="PANTHER" id="PTHR13683:SF339">
    <property type="entry name" value="PEPTIDASE A1 DOMAIN-CONTAINING PROTEIN"/>
    <property type="match status" value="1"/>
</dbReference>
<dbReference type="InterPro" id="IPR033121">
    <property type="entry name" value="PEPTIDASE_A1"/>
</dbReference>
<comment type="subcellular location">
    <subcellularLocation>
        <location evidence="1">Cell membrane</location>
        <topology evidence="1">Lipid-anchor</topology>
        <topology evidence="1">GPI-anchor</topology>
    </subcellularLocation>
</comment>
<dbReference type="PROSITE" id="PS51767">
    <property type="entry name" value="PEPTIDASE_A1"/>
    <property type="match status" value="1"/>
</dbReference>
<feature type="region of interest" description="Disordered" evidence="14">
    <location>
        <begin position="465"/>
        <end position="491"/>
    </location>
</feature>
<keyword evidence="10" id="KW-0325">Glycoprotein</keyword>
<evidence type="ECO:0000256" key="5">
    <source>
        <dbReference type="ARBA" id="ARBA00022670"/>
    </source>
</evidence>
<evidence type="ECO:0000256" key="13">
    <source>
        <dbReference type="RuleBase" id="RU000454"/>
    </source>
</evidence>
<feature type="compositionally biased region" description="Polar residues" evidence="14">
    <location>
        <begin position="466"/>
        <end position="491"/>
    </location>
</feature>
<keyword evidence="3" id="KW-1003">Cell membrane</keyword>
<keyword evidence="11" id="KW-0449">Lipoprotein</keyword>
<keyword evidence="5 13" id="KW-0645">Protease</keyword>
<feature type="signal peptide" evidence="15">
    <location>
        <begin position="1"/>
        <end position="16"/>
    </location>
</feature>